<protein>
    <submittedName>
        <fullName evidence="1">Nucleotidyltransferase family protein</fullName>
    </submittedName>
</protein>
<evidence type="ECO:0000313" key="2">
    <source>
        <dbReference type="Proteomes" id="UP000321555"/>
    </source>
</evidence>
<dbReference type="PANTHER" id="PTHR39166">
    <property type="entry name" value="BLL1166 PROTEIN"/>
    <property type="match status" value="1"/>
</dbReference>
<dbReference type="AlphaFoldDB" id="A0A5B8Z4A9"/>
<dbReference type="Proteomes" id="UP000321555">
    <property type="component" value="Chromosome"/>
</dbReference>
<reference evidence="2" key="1">
    <citation type="submission" date="2019-08" db="EMBL/GenBank/DDBJ databases">
        <authorList>
            <person name="Zheng X."/>
        </authorList>
    </citation>
    <scope>NUCLEOTIDE SEQUENCE [LARGE SCALE GENOMIC DNA]</scope>
    <source>
        <strain evidence="2">FJAT-25496</strain>
    </source>
</reference>
<organism evidence="1 2">
    <name type="scientific">Cytobacillus dafuensis</name>
    <name type="common">Bacillus dafuensis</name>
    <dbReference type="NCBI Taxonomy" id="1742359"/>
    <lineage>
        <taxon>Bacteria</taxon>
        <taxon>Bacillati</taxon>
        <taxon>Bacillota</taxon>
        <taxon>Bacilli</taxon>
        <taxon>Bacillales</taxon>
        <taxon>Bacillaceae</taxon>
        <taxon>Cytobacillus</taxon>
    </lineage>
</organism>
<name>A0A5B8Z4A9_CYTDA</name>
<dbReference type="InterPro" id="IPR009267">
    <property type="entry name" value="NTP_transf_6"/>
</dbReference>
<dbReference type="GO" id="GO:0016740">
    <property type="term" value="F:transferase activity"/>
    <property type="evidence" value="ECO:0007669"/>
    <property type="project" value="UniProtKB-KW"/>
</dbReference>
<gene>
    <name evidence="1" type="ORF">FSZ17_12175</name>
</gene>
<dbReference type="EMBL" id="CP042593">
    <property type="protein sequence ID" value="QED47940.1"/>
    <property type="molecule type" value="Genomic_DNA"/>
</dbReference>
<accession>A0A5B8Z4A9</accession>
<dbReference type="OrthoDB" id="1901124at2"/>
<keyword evidence="2" id="KW-1185">Reference proteome</keyword>
<proteinExistence type="predicted"/>
<dbReference type="PANTHER" id="PTHR39166:SF1">
    <property type="entry name" value="BLL1166 PROTEIN"/>
    <property type="match status" value="1"/>
</dbReference>
<evidence type="ECO:0000313" key="1">
    <source>
        <dbReference type="EMBL" id="QED47940.1"/>
    </source>
</evidence>
<dbReference type="KEGG" id="bda:FSZ17_12175"/>
<keyword evidence="1" id="KW-0808">Transferase</keyword>
<sequence>MMIIRSELDIIRLIEKDLWMIEILQAVKSLELPDSWVCAGFVRSKVWDTMHGFKERTPIPDVDVIYFDKENINELEEKILEDKLRELIPNIPWSVKNQARMHVVNNFPPYLSSIDAISKFPETVTALGVKLDEVDKVILIAPHGIADVINLELKPTPFFVGSHDLMEKYRNRMIKKRWNSIWPMIKINRI</sequence>
<dbReference type="STRING" id="1742359.GCA_001439625_00092"/>
<dbReference type="Pfam" id="PF06042">
    <property type="entry name" value="NTP_transf_6"/>
    <property type="match status" value="1"/>
</dbReference>